<comment type="caution">
    <text evidence="2">The sequence shown here is derived from an EMBL/GenBank/DDBJ whole genome shotgun (WGS) entry which is preliminary data.</text>
</comment>
<accession>A0A831RQZ1</accession>
<sequence length="158" mass="16119">MEDGEMNNRRRILLKSGLAVSALGTAALLVPRAVLAAWPEKAFHAKKMPEALQALAGTDSASESGDIKIKAPDIAENGAVVPITVSTGMDDVESISIVAVNNPFPLIASFNLGEGALGFVSTRIKMGKSGDVVAVVKAGGKLYSAKKGVKVTIGGCGG</sequence>
<dbReference type="PROSITE" id="PS51318">
    <property type="entry name" value="TAT"/>
    <property type="match status" value="1"/>
</dbReference>
<dbReference type="InterPro" id="IPR006311">
    <property type="entry name" value="TAT_signal"/>
</dbReference>
<dbReference type="PIRSF" id="PIRSF010312">
    <property type="entry name" value="Sulphur_oxidation_SoxY"/>
    <property type="match status" value="1"/>
</dbReference>
<evidence type="ECO:0000313" key="2">
    <source>
        <dbReference type="EMBL" id="HEB97119.1"/>
    </source>
</evidence>
<reference evidence="2" key="1">
    <citation type="journal article" date="2020" name="mSystems">
        <title>Genome- and Community-Level Interaction Insights into Carbon Utilization and Element Cycling Functions of Hydrothermarchaeota in Hydrothermal Sediment.</title>
        <authorList>
            <person name="Zhou Z."/>
            <person name="Liu Y."/>
            <person name="Xu W."/>
            <person name="Pan J."/>
            <person name="Luo Z.H."/>
            <person name="Li M."/>
        </authorList>
    </citation>
    <scope>NUCLEOTIDE SEQUENCE [LARGE SCALE GENOMIC DNA]</scope>
    <source>
        <strain evidence="2">HyVt-443</strain>
    </source>
</reference>
<dbReference type="InterPro" id="IPR032711">
    <property type="entry name" value="SoxY"/>
</dbReference>
<dbReference type="AlphaFoldDB" id="A0A831RQZ1"/>
<proteinExistence type="predicted"/>
<protein>
    <submittedName>
        <fullName evidence="2">Thiosulfate oxidation carrier protein SoxY</fullName>
    </submittedName>
</protein>
<feature type="domain" description="Ig-like SoxY" evidence="1">
    <location>
        <begin position="53"/>
        <end position="156"/>
    </location>
</feature>
<dbReference type="NCBIfam" id="TIGR04488">
    <property type="entry name" value="SoxY_true_GGCGG"/>
    <property type="match status" value="1"/>
</dbReference>
<dbReference type="Pfam" id="PF13501">
    <property type="entry name" value="SoxY"/>
    <property type="match status" value="1"/>
</dbReference>
<dbReference type="InterPro" id="IPR038162">
    <property type="entry name" value="SoxY_sf"/>
</dbReference>
<name>A0A831RQZ1_9GAMM</name>
<organism evidence="2">
    <name type="scientific">Sedimenticola thiotaurini</name>
    <dbReference type="NCBI Taxonomy" id="1543721"/>
    <lineage>
        <taxon>Bacteria</taxon>
        <taxon>Pseudomonadati</taxon>
        <taxon>Pseudomonadota</taxon>
        <taxon>Gammaproteobacteria</taxon>
        <taxon>Chromatiales</taxon>
        <taxon>Sedimenticolaceae</taxon>
        <taxon>Sedimenticola</taxon>
    </lineage>
</organism>
<gene>
    <name evidence="2" type="primary">soxY</name>
    <name evidence="2" type="ORF">ENI96_11890</name>
</gene>
<evidence type="ECO:0000259" key="1">
    <source>
        <dbReference type="Pfam" id="PF13501"/>
    </source>
</evidence>
<dbReference type="EMBL" id="DRKP01000143">
    <property type="protein sequence ID" value="HEB97119.1"/>
    <property type="molecule type" value="Genomic_DNA"/>
</dbReference>
<dbReference type="Proteomes" id="UP000886251">
    <property type="component" value="Unassembled WGS sequence"/>
</dbReference>
<dbReference type="InterPro" id="IPR016568">
    <property type="entry name" value="Sulphur_oxidation_SoxY"/>
</dbReference>
<dbReference type="Gene3D" id="2.60.40.2470">
    <property type="entry name" value="SoxY domain"/>
    <property type="match status" value="1"/>
</dbReference>